<protein>
    <submittedName>
        <fullName evidence="4">Endonuclease/exonuclease/phosphatase superfamily</fullName>
    </submittedName>
</protein>
<keyword evidence="1" id="KW-1133">Transmembrane helix</keyword>
<keyword evidence="4" id="KW-0378">Hydrolase</keyword>
<feature type="transmembrane region" description="Helical" evidence="1">
    <location>
        <begin position="934"/>
        <end position="953"/>
    </location>
</feature>
<dbReference type="InterPro" id="IPR027353">
    <property type="entry name" value="NET_dom"/>
</dbReference>
<evidence type="ECO:0000313" key="4">
    <source>
        <dbReference type="EMBL" id="KAG7558973.1"/>
    </source>
</evidence>
<keyword evidence="5" id="KW-1185">Reference proteome</keyword>
<comment type="caution">
    <text evidence="4">The sequence shown here is derived from an EMBL/GenBank/DDBJ whole genome shotgun (WGS) entry which is preliminary data.</text>
</comment>
<keyword evidence="4" id="KW-0540">Nuclease</keyword>
<keyword evidence="4" id="KW-0255">Endonuclease</keyword>
<dbReference type="Pfam" id="PF00078">
    <property type="entry name" value="RVT_1"/>
    <property type="match status" value="1"/>
</dbReference>
<dbReference type="InterPro" id="IPR026960">
    <property type="entry name" value="RVT-Znf"/>
</dbReference>
<organism evidence="4 5">
    <name type="scientific">Arabidopsis thaliana x Arabidopsis arenosa</name>
    <dbReference type="NCBI Taxonomy" id="1240361"/>
    <lineage>
        <taxon>Eukaryota</taxon>
        <taxon>Viridiplantae</taxon>
        <taxon>Streptophyta</taxon>
        <taxon>Embryophyta</taxon>
        <taxon>Tracheophyta</taxon>
        <taxon>Spermatophyta</taxon>
        <taxon>Magnoliopsida</taxon>
        <taxon>eudicotyledons</taxon>
        <taxon>Gunneridae</taxon>
        <taxon>Pentapetalae</taxon>
        <taxon>rosids</taxon>
        <taxon>malvids</taxon>
        <taxon>Brassicales</taxon>
        <taxon>Brassicaceae</taxon>
        <taxon>Camelineae</taxon>
        <taxon>Arabidopsis</taxon>
    </lineage>
</organism>
<name>A0A8T1ZJN6_9BRAS</name>
<evidence type="ECO:0000256" key="1">
    <source>
        <dbReference type="SAM" id="Phobius"/>
    </source>
</evidence>
<evidence type="ECO:0000259" key="2">
    <source>
        <dbReference type="PROSITE" id="PS50878"/>
    </source>
</evidence>
<dbReference type="Proteomes" id="UP000694240">
    <property type="component" value="Chromosome 10"/>
</dbReference>
<dbReference type="Pfam" id="PF13966">
    <property type="entry name" value="zf-RVT"/>
    <property type="match status" value="1"/>
</dbReference>
<dbReference type="EMBL" id="JAEFBK010000010">
    <property type="protein sequence ID" value="KAG7558973.1"/>
    <property type="molecule type" value="Genomic_DNA"/>
</dbReference>
<feature type="transmembrane region" description="Helical" evidence="1">
    <location>
        <begin position="1007"/>
        <end position="1026"/>
    </location>
</feature>
<feature type="domain" description="NET" evidence="3">
    <location>
        <begin position="1428"/>
        <end position="1510"/>
    </location>
</feature>
<dbReference type="PROSITE" id="PS50878">
    <property type="entry name" value="RT_POL"/>
    <property type="match status" value="1"/>
</dbReference>
<keyword evidence="1" id="KW-0472">Membrane</keyword>
<sequence length="1510" mass="169521">MVEAVKALPLIPSLLGQSSTIHKVKKRIRSRSRSSGRGRSAPHVENIVVSQVDGSSVVRKDVTVDHRVIPAGTKDVVIPSLPFRRGQTRSEAPKSEEFSAADSSIVVKSSETIARSGFTLVGAGSHTKQKLFNVAANQKSRQLQIPYQHAGKVPGKGSSKNSKIFCWNIRGLNSHSRQRFVRSWIGVNKPLIGSILESHVSEDNAVSVLNSSFPGWRWDGNYASVDGGRILVVWDPSVSVICLKKSPQLMLCGVFCPATNESFSVAFVYAYNSVIQRRLLWEELSFISQHSPASFRPWLLLGDFNQIISADEHFSVIPHNLPLVGMAEFQDCLVSNDLFDLTSRGVFYTWSNGQPADPVLRKLDRALVNEEWINSFPDSFAIFDPPGDSDHSPCLVNTDASVERTKKSFKYFSFLSSHPKFKEIIALAWAKEVCVGSRLFTFGQRLKEVKVACRKLNREEHVARQKWNFFAKAQEIFYRQKSRVRWMADGDANTSYFFRVAASNYARNCIKVLRGIEGQRIENQDQIKDMTLSYFQNLLGTESLGVSPMDVEEIKGLMSFRCPSSLYPQLLAIPSSQEIKDTLFKMPKNKAPGPDGFPVEFYLEAWDIIGDDTVAAIKEFFTSGYLPRHFNATAIALIPKDTADDSLSQFRPVSCCTTLYKVIARIIKRRLKLFISDAVQLNQVGFVNGRLLCENVLLASELVNDFHIDGEVTRGCLQIDITKAYDSLNWDFLINVLKAIDLPDLFIRWIKECISTTSFSICFNGELLGFFPGKKGLRQGDPISSLLFVLAMDVLSKQLDAGAVRQDFIPHPLCQAPLITHLSFADDVLIFFDGAESSLEAVLNILDNFKGVSGLGLNKDKTALFLDGGNFQIVQDISARVGLQCGSFPVRYLGVPLTSKKLRKQDYQPLLDRISQRFQAWSVKMLSFAGRLQLIRTVIYSTITFWASIFLLPNQCLEEIEKMCSGFLWKGAPNSARGAKISWDSVCTPKESGGLGLRRLLAWNKVLCLKLIWLIFAAGGSLWVSWIRLHLIGSSSFWELDSSVAGSWIWRNICKLRHLARPFVFCEIGPGITCSFWKDDWTSLGPLIEITGVSGPRISGLPEDSVVVDAIRDGEWWLSRSRSRNSTISLLKQCLPSADIIDPSREDDKFLWKIGDSPPSSKFSASSTWHFLNPPGPAVFWHESVWFKGAIPKHAFITWVVARQRLHTRDRLIRWGLNVPSSCLLCNSFDETLQHLFFDCVFSNEFPATLISGETIYSSAVFIEAMPKRTAEARPSSTEIQRNKPDTFGNYRSQVAELLSQGERISHHDQQQQANERHSESVIGDGMSNLEKENLNVLLRQCVRNLTPEVDEMQECVCSLYLISQLGNNCQSSSPSNLVPEESGRAREDDIQLLLRSDPDMVKNITSQYSNVLLSKLDNMQQELEKLLDDVVATCRPMSRGEIRELQKSIKELPERNLNRVADIVGSHYITSGKDFNDKVIVNLDQADNIMLWRLHFYVGAVKSAQKLAP</sequence>
<proteinExistence type="predicted"/>
<evidence type="ECO:0000313" key="5">
    <source>
        <dbReference type="Proteomes" id="UP000694240"/>
    </source>
</evidence>
<evidence type="ECO:0000259" key="3">
    <source>
        <dbReference type="PROSITE" id="PS51525"/>
    </source>
</evidence>
<dbReference type="PANTHER" id="PTHR33116:SF80">
    <property type="entry name" value="REVERSE TRANSCRIPTASE ZINC-BINDING DOMAIN-CONTAINING PROTEIN"/>
    <property type="match status" value="1"/>
</dbReference>
<dbReference type="GO" id="GO:0004519">
    <property type="term" value="F:endonuclease activity"/>
    <property type="evidence" value="ECO:0007669"/>
    <property type="project" value="UniProtKB-KW"/>
</dbReference>
<dbReference type="PROSITE" id="PS51525">
    <property type="entry name" value="NET"/>
    <property type="match status" value="1"/>
</dbReference>
<dbReference type="PANTHER" id="PTHR33116">
    <property type="entry name" value="REVERSE TRANSCRIPTASE ZINC-BINDING DOMAIN-CONTAINING PROTEIN-RELATED-RELATED"/>
    <property type="match status" value="1"/>
</dbReference>
<gene>
    <name evidence="4" type="ORF">ISN45_Aa05g005840</name>
</gene>
<reference evidence="4 5" key="1">
    <citation type="submission" date="2020-12" db="EMBL/GenBank/DDBJ databases">
        <title>Concerted genomic and epigenomic changes stabilize Arabidopsis allopolyploids.</title>
        <authorList>
            <person name="Chen Z."/>
        </authorList>
    </citation>
    <scope>NUCLEOTIDE SEQUENCE [LARGE SCALE GENOMIC DNA]</scope>
    <source>
        <strain evidence="4">Allo738</strain>
        <tissue evidence="4">Leaf</tissue>
    </source>
</reference>
<dbReference type="Pfam" id="PF17035">
    <property type="entry name" value="BET"/>
    <property type="match status" value="1"/>
</dbReference>
<dbReference type="InterPro" id="IPR000477">
    <property type="entry name" value="RT_dom"/>
</dbReference>
<keyword evidence="1" id="KW-0812">Transmembrane</keyword>
<feature type="domain" description="Reverse transcriptase" evidence="2">
    <location>
        <begin position="619"/>
        <end position="897"/>
    </location>
</feature>
<accession>A0A8T1ZJN6</accession>
<dbReference type="CDD" id="cd01650">
    <property type="entry name" value="RT_nLTR_like"/>
    <property type="match status" value="1"/>
</dbReference>